<reference evidence="2" key="1">
    <citation type="submission" date="2015-12" db="EMBL/GenBank/DDBJ databases">
        <title>Update maize B73 reference genome by single molecule sequencing technologies.</title>
        <authorList>
            <consortium name="Maize Genome Sequencing Project"/>
            <person name="Ware D."/>
        </authorList>
    </citation>
    <scope>NUCLEOTIDE SEQUENCE [LARGE SCALE GENOMIC DNA]</scope>
    <source>
        <tissue evidence="2">Seedling</tissue>
    </source>
</reference>
<sequence length="353" mass="39915">GLPFENGTCHHLVCRFHSNTTSPPLVSQARSSHRSRRREATSTTSAHRQHPPRGARPRTPHHDGAVPSARPPHVPPPRRGPDAGGVQRRGGGAGDEDPRPRLLLPPDNQRHHRHRWLQGQGARLRPLRRPVAPDEEDRRGGASQRRAGQAHRVHQSQRGGTPPPVHRRRPWSRQRQRRGEGARAGPRGEGHVRWQLRREGRLHPPVQRGQPAGVGLLPGGPVPVVEAGTVAEHRRAPSPEELRRYPAHHRVHHREPQSCQHQRRWGQLQLARPSCRGSSRRAAQAAEGGLASFPSHLRDYRRRHVCKYPYSCSLCTYFNISIHIKLILHQSQSKELHFTVIYSVNSNYFKSTI</sequence>
<feature type="compositionally biased region" description="Basic and acidic residues" evidence="1">
    <location>
        <begin position="177"/>
        <end position="202"/>
    </location>
</feature>
<evidence type="ECO:0000256" key="1">
    <source>
        <dbReference type="SAM" id="MobiDB-lite"/>
    </source>
</evidence>
<evidence type="ECO:0000313" key="2">
    <source>
        <dbReference type="EMBL" id="ONM19016.1"/>
    </source>
</evidence>
<organism evidence="2">
    <name type="scientific">Zea mays</name>
    <name type="common">Maize</name>
    <dbReference type="NCBI Taxonomy" id="4577"/>
    <lineage>
        <taxon>Eukaryota</taxon>
        <taxon>Viridiplantae</taxon>
        <taxon>Streptophyta</taxon>
        <taxon>Embryophyta</taxon>
        <taxon>Tracheophyta</taxon>
        <taxon>Spermatophyta</taxon>
        <taxon>Magnoliopsida</taxon>
        <taxon>Liliopsida</taxon>
        <taxon>Poales</taxon>
        <taxon>Poaceae</taxon>
        <taxon>PACMAD clade</taxon>
        <taxon>Panicoideae</taxon>
        <taxon>Andropogonodae</taxon>
        <taxon>Andropogoneae</taxon>
        <taxon>Tripsacinae</taxon>
        <taxon>Zea</taxon>
    </lineage>
</organism>
<feature type="non-terminal residue" evidence="2">
    <location>
        <position position="1"/>
    </location>
</feature>
<dbReference type="EMBL" id="CM007648">
    <property type="protein sequence ID" value="ONM19016.1"/>
    <property type="molecule type" value="Genomic_DNA"/>
</dbReference>
<feature type="compositionally biased region" description="Basic residues" evidence="1">
    <location>
        <begin position="47"/>
        <end position="59"/>
    </location>
</feature>
<feature type="region of interest" description="Disordered" evidence="1">
    <location>
        <begin position="17"/>
        <end position="220"/>
    </location>
</feature>
<proteinExistence type="predicted"/>
<protein>
    <submittedName>
        <fullName evidence="2">Cytochrome P450 71D7</fullName>
    </submittedName>
</protein>
<gene>
    <name evidence="2" type="ORF">ZEAMMB73_Zm00001d004486</name>
</gene>
<feature type="compositionally biased region" description="Basic residues" evidence="1">
    <location>
        <begin position="165"/>
        <end position="176"/>
    </location>
</feature>
<dbReference type="AlphaFoldDB" id="A0A1D6EFQ8"/>
<feature type="compositionally biased region" description="Pro residues" evidence="1">
    <location>
        <begin position="69"/>
        <end position="78"/>
    </location>
</feature>
<accession>A0A1D6EFQ8</accession>
<name>A0A1D6EFQ8_MAIZE</name>